<feature type="transmembrane region" description="Helical" evidence="6">
    <location>
        <begin position="251"/>
        <end position="274"/>
    </location>
</feature>
<feature type="transmembrane region" description="Helical" evidence="6">
    <location>
        <begin position="390"/>
        <end position="408"/>
    </location>
</feature>
<feature type="transmembrane region" description="Helical" evidence="6">
    <location>
        <begin position="414"/>
        <end position="441"/>
    </location>
</feature>
<dbReference type="InterPro" id="IPR036259">
    <property type="entry name" value="MFS_trans_sf"/>
</dbReference>
<protein>
    <recommendedName>
        <fullName evidence="7">Major facilitator superfamily (MFS) profile domain-containing protein</fullName>
    </recommendedName>
</protein>
<feature type="transmembrane region" description="Helical" evidence="6">
    <location>
        <begin position="146"/>
        <end position="167"/>
    </location>
</feature>
<feature type="transmembrane region" description="Helical" evidence="6">
    <location>
        <begin position="54"/>
        <end position="78"/>
    </location>
</feature>
<dbReference type="Gene3D" id="1.20.1250.20">
    <property type="entry name" value="MFS general substrate transporter like domains"/>
    <property type="match status" value="2"/>
</dbReference>
<evidence type="ECO:0000256" key="1">
    <source>
        <dbReference type="ARBA" id="ARBA00004141"/>
    </source>
</evidence>
<proteinExistence type="predicted"/>
<keyword evidence="2 6" id="KW-0812">Transmembrane</keyword>
<name>A0ABR4CZ58_9HELO</name>
<evidence type="ECO:0000256" key="4">
    <source>
        <dbReference type="ARBA" id="ARBA00023136"/>
    </source>
</evidence>
<feature type="transmembrane region" description="Helical" evidence="6">
    <location>
        <begin position="90"/>
        <end position="109"/>
    </location>
</feature>
<feature type="region of interest" description="Disordered" evidence="5">
    <location>
        <begin position="1"/>
        <end position="46"/>
    </location>
</feature>
<evidence type="ECO:0000256" key="5">
    <source>
        <dbReference type="SAM" id="MobiDB-lite"/>
    </source>
</evidence>
<keyword evidence="4 6" id="KW-0472">Membrane</keyword>
<evidence type="ECO:0000259" key="7">
    <source>
        <dbReference type="PROSITE" id="PS50850"/>
    </source>
</evidence>
<feature type="transmembrane region" description="Helical" evidence="6">
    <location>
        <begin position="179"/>
        <end position="198"/>
    </location>
</feature>
<evidence type="ECO:0000256" key="2">
    <source>
        <dbReference type="ARBA" id="ARBA00022692"/>
    </source>
</evidence>
<dbReference type="PANTHER" id="PTHR42718">
    <property type="entry name" value="MAJOR FACILITATOR SUPERFAMILY MULTIDRUG TRANSPORTER MFSC"/>
    <property type="match status" value="1"/>
</dbReference>
<evidence type="ECO:0000256" key="6">
    <source>
        <dbReference type="SAM" id="Phobius"/>
    </source>
</evidence>
<comment type="caution">
    <text evidence="8">The sequence shown here is derived from an EMBL/GenBank/DDBJ whole genome shotgun (WGS) entry which is preliminary data.</text>
</comment>
<evidence type="ECO:0000313" key="8">
    <source>
        <dbReference type="EMBL" id="KAL2075205.1"/>
    </source>
</evidence>
<feature type="domain" description="Major facilitator superfamily (MFS) profile" evidence="7">
    <location>
        <begin position="55"/>
        <end position="529"/>
    </location>
</feature>
<feature type="transmembrane region" description="Helical" evidence="6">
    <location>
        <begin position="121"/>
        <end position="140"/>
    </location>
</feature>
<organism evidence="8 9">
    <name type="scientific">Oculimacula yallundae</name>
    <dbReference type="NCBI Taxonomy" id="86028"/>
    <lineage>
        <taxon>Eukaryota</taxon>
        <taxon>Fungi</taxon>
        <taxon>Dikarya</taxon>
        <taxon>Ascomycota</taxon>
        <taxon>Pezizomycotina</taxon>
        <taxon>Leotiomycetes</taxon>
        <taxon>Helotiales</taxon>
        <taxon>Ploettnerulaceae</taxon>
        <taxon>Oculimacula</taxon>
    </lineage>
</organism>
<feature type="compositionally biased region" description="Basic and acidic residues" evidence="5">
    <location>
        <begin position="13"/>
        <end position="31"/>
    </location>
</feature>
<feature type="transmembrane region" description="Helical" evidence="6">
    <location>
        <begin position="286"/>
        <end position="303"/>
    </location>
</feature>
<evidence type="ECO:0000256" key="3">
    <source>
        <dbReference type="ARBA" id="ARBA00022989"/>
    </source>
</evidence>
<evidence type="ECO:0000313" key="9">
    <source>
        <dbReference type="Proteomes" id="UP001595075"/>
    </source>
</evidence>
<reference evidence="8 9" key="1">
    <citation type="journal article" date="2024" name="Commun. Biol.">
        <title>Comparative genomic analysis of thermophilic fungi reveals convergent evolutionary adaptations and gene losses.</title>
        <authorList>
            <person name="Steindorff A.S."/>
            <person name="Aguilar-Pontes M.V."/>
            <person name="Robinson A.J."/>
            <person name="Andreopoulos B."/>
            <person name="LaButti K."/>
            <person name="Kuo A."/>
            <person name="Mondo S."/>
            <person name="Riley R."/>
            <person name="Otillar R."/>
            <person name="Haridas S."/>
            <person name="Lipzen A."/>
            <person name="Grimwood J."/>
            <person name="Schmutz J."/>
            <person name="Clum A."/>
            <person name="Reid I.D."/>
            <person name="Moisan M.C."/>
            <person name="Butler G."/>
            <person name="Nguyen T.T.M."/>
            <person name="Dewar K."/>
            <person name="Conant G."/>
            <person name="Drula E."/>
            <person name="Henrissat B."/>
            <person name="Hansel C."/>
            <person name="Singer S."/>
            <person name="Hutchinson M.I."/>
            <person name="de Vries R.P."/>
            <person name="Natvig D.O."/>
            <person name="Powell A.J."/>
            <person name="Tsang A."/>
            <person name="Grigoriev I.V."/>
        </authorList>
    </citation>
    <scope>NUCLEOTIDE SEQUENCE [LARGE SCALE GENOMIC DNA]</scope>
    <source>
        <strain evidence="8 9">CBS 494.80</strain>
    </source>
</reference>
<keyword evidence="3 6" id="KW-1133">Transmembrane helix</keyword>
<feature type="transmembrane region" description="Helical" evidence="6">
    <location>
        <begin position="324"/>
        <end position="350"/>
    </location>
</feature>
<feature type="transmembrane region" description="Helical" evidence="6">
    <location>
        <begin position="210"/>
        <end position="230"/>
    </location>
</feature>
<accession>A0ABR4CZ58</accession>
<dbReference type="PROSITE" id="PS50850">
    <property type="entry name" value="MFS"/>
    <property type="match status" value="1"/>
</dbReference>
<dbReference type="InterPro" id="IPR020846">
    <property type="entry name" value="MFS_dom"/>
</dbReference>
<dbReference type="EMBL" id="JAZHXI010000001">
    <property type="protein sequence ID" value="KAL2075205.1"/>
    <property type="molecule type" value="Genomic_DNA"/>
</dbReference>
<sequence>MATTTATIEISDIDSRPTSTHEKPANKHDVAHQLSSSESSSDTPPKISKGRATIIIGAISLVSFLNNLTTGLLVVSLPTMARELNLPANLLLWPASVNTLATGCTLLLSGSIADIIGGKPIYLTGVFFMTVATIACGVCKTGIQLILFRAASGVAISLALPSSVMLITKNIPSGSYRNTAFACLGAGQPLGFSIGLVIGGLFVDSIGWRFGYYIGAILTFIIFVVSFFGIPSDTDPSQTVRNTLHRIRNEIDWIGIGIISTSLGLFSYVFSVLAGNKSNFLKPSTLAVFSVAVVLLPAFVFYIKRQERLGARVVLPSSVWESRVFTCLCITVFLMWGAFEAILFFLTLFFQEIQGLSAIQTSIRFLPSVVTGGITNLLTGWLVQRVRADILVLCSAIISAISPLLMAIVNPAWSYWICAFFAVACSPICADVLFTVANLLITNVFPSEAHGLAGGVFNMIANIGQSIGVAIAAVVAGSVTAAAVATTTSTFSTTSLDITTAVETSTAFSTGVASSTDTVFTTVLTTELVPQPALPGKRAAPPPLECISLSEVLIYSPASISSAFSCLDIPTGTMTASMGTVTETNYFPTTISTATISVQQVQETSISSTTQTIVQTVMIISYVTFTSTIPTPIITSTTLISTETDFITSTVPASSCVPTLVLLRPTAIIGVVGGVSTTSYDDDIATITLPFPITFCSQTSATVRVSVNGWMAIIGIAGDRGSC</sequence>
<keyword evidence="9" id="KW-1185">Reference proteome</keyword>
<dbReference type="PANTHER" id="PTHR42718:SF10">
    <property type="entry name" value="TRANSPORTER, PUTATIVE (AFU_ORTHOLOGUE AFUA_8G06760)-RELATED"/>
    <property type="match status" value="1"/>
</dbReference>
<gene>
    <name evidence="8" type="ORF">VTL71DRAFT_147</name>
</gene>
<dbReference type="InterPro" id="IPR011701">
    <property type="entry name" value="MFS"/>
</dbReference>
<feature type="transmembrane region" description="Helical" evidence="6">
    <location>
        <begin position="362"/>
        <end position="383"/>
    </location>
</feature>
<dbReference type="SUPFAM" id="SSF103473">
    <property type="entry name" value="MFS general substrate transporter"/>
    <property type="match status" value="1"/>
</dbReference>
<comment type="subcellular location">
    <subcellularLocation>
        <location evidence="1">Membrane</location>
        <topology evidence="1">Multi-pass membrane protein</topology>
    </subcellularLocation>
</comment>
<dbReference type="Proteomes" id="UP001595075">
    <property type="component" value="Unassembled WGS sequence"/>
</dbReference>
<feature type="transmembrane region" description="Helical" evidence="6">
    <location>
        <begin position="462"/>
        <end position="485"/>
    </location>
</feature>
<dbReference type="Pfam" id="PF07690">
    <property type="entry name" value="MFS_1"/>
    <property type="match status" value="1"/>
</dbReference>